<name>A0ABT0K0F2_9ACTN</name>
<comment type="cofactor">
    <cofactor evidence="1">
        <name>Mg(2+)</name>
        <dbReference type="ChEBI" id="CHEBI:18420"/>
    </cofactor>
</comment>
<organism evidence="5 6">
    <name type="scientific">Frankia umida</name>
    <dbReference type="NCBI Taxonomy" id="573489"/>
    <lineage>
        <taxon>Bacteria</taxon>
        <taxon>Bacillati</taxon>
        <taxon>Actinomycetota</taxon>
        <taxon>Actinomycetes</taxon>
        <taxon>Frankiales</taxon>
        <taxon>Frankiaceae</taxon>
        <taxon>Frankia</taxon>
    </lineage>
</organism>
<dbReference type="InterPro" id="IPR015797">
    <property type="entry name" value="NUDIX_hydrolase-like_dom_sf"/>
</dbReference>
<evidence type="ECO:0000313" key="6">
    <source>
        <dbReference type="Proteomes" id="UP001201873"/>
    </source>
</evidence>
<dbReference type="PANTHER" id="PTHR43046:SF14">
    <property type="entry name" value="MUTT_NUDIX FAMILY PROTEIN"/>
    <property type="match status" value="1"/>
</dbReference>
<keyword evidence="6" id="KW-1185">Reference proteome</keyword>
<dbReference type="Proteomes" id="UP001201873">
    <property type="component" value="Unassembled WGS sequence"/>
</dbReference>
<accession>A0ABT0K0F2</accession>
<dbReference type="InterPro" id="IPR000086">
    <property type="entry name" value="NUDIX_hydrolase_dom"/>
</dbReference>
<dbReference type="SUPFAM" id="SSF55811">
    <property type="entry name" value="Nudix"/>
    <property type="match status" value="1"/>
</dbReference>
<dbReference type="RefSeq" id="WP_248825518.1">
    <property type="nucleotide sequence ID" value="NZ_JALKFT010000015.1"/>
</dbReference>
<dbReference type="PANTHER" id="PTHR43046">
    <property type="entry name" value="GDP-MANNOSE MANNOSYL HYDROLASE"/>
    <property type="match status" value="1"/>
</dbReference>
<feature type="domain" description="Nudix hydrolase" evidence="4">
    <location>
        <begin position="29"/>
        <end position="102"/>
    </location>
</feature>
<keyword evidence="2" id="KW-0378">Hydrolase</keyword>
<sequence>MTDPDRPFAVAPTTLGAPPDRGGSSGTPTRINVRALLVEGDRIMLTNVRGQKTFHLPGGPVEAGETVQVSLRRQLDEQADIEANHVSFVGCVAGTRVERGTAVGELDVIFSVDRSWGAEFGSRLDHLDVISTPLNTLGELQLQPQALRTLIPDWLAHGRPAWQGAPAIR</sequence>
<evidence type="ECO:0000259" key="4">
    <source>
        <dbReference type="Pfam" id="PF00293"/>
    </source>
</evidence>
<protein>
    <submittedName>
        <fullName evidence="5">NUDIX domain-containing protein</fullName>
    </submittedName>
</protein>
<proteinExistence type="predicted"/>
<dbReference type="Pfam" id="PF00293">
    <property type="entry name" value="NUDIX"/>
    <property type="match status" value="1"/>
</dbReference>
<evidence type="ECO:0000256" key="1">
    <source>
        <dbReference type="ARBA" id="ARBA00001946"/>
    </source>
</evidence>
<reference evidence="5 6" key="1">
    <citation type="submission" date="2022-04" db="EMBL/GenBank/DDBJ databases">
        <title>Genome diversity in the genus Frankia.</title>
        <authorList>
            <person name="Carlos-Shanley C."/>
            <person name="Hahn D."/>
        </authorList>
    </citation>
    <scope>NUCLEOTIDE SEQUENCE [LARGE SCALE GENOMIC DNA]</scope>
    <source>
        <strain evidence="5 6">Ag45/Mut15</strain>
    </source>
</reference>
<evidence type="ECO:0000256" key="3">
    <source>
        <dbReference type="SAM" id="MobiDB-lite"/>
    </source>
</evidence>
<dbReference type="EMBL" id="JALKFT010000015">
    <property type="protein sequence ID" value="MCK9877264.1"/>
    <property type="molecule type" value="Genomic_DNA"/>
</dbReference>
<comment type="caution">
    <text evidence="5">The sequence shown here is derived from an EMBL/GenBank/DDBJ whole genome shotgun (WGS) entry which is preliminary data.</text>
</comment>
<feature type="region of interest" description="Disordered" evidence="3">
    <location>
        <begin position="1"/>
        <end position="29"/>
    </location>
</feature>
<dbReference type="Gene3D" id="3.90.79.10">
    <property type="entry name" value="Nucleoside Triphosphate Pyrophosphohydrolase"/>
    <property type="match status" value="1"/>
</dbReference>
<evidence type="ECO:0000313" key="5">
    <source>
        <dbReference type="EMBL" id="MCK9877264.1"/>
    </source>
</evidence>
<evidence type="ECO:0000256" key="2">
    <source>
        <dbReference type="ARBA" id="ARBA00022801"/>
    </source>
</evidence>
<gene>
    <name evidence="5" type="ORF">MXD59_16025</name>
</gene>